<reference evidence="2 3" key="1">
    <citation type="submission" date="2018-12" db="EMBL/GenBank/DDBJ databases">
        <title>Genome sequence from the cellulolytic species, Caldicellulosiruptor changbaiensis.</title>
        <authorList>
            <person name="Blumer-Schuette S.E."/>
            <person name="Mendoza C."/>
        </authorList>
    </citation>
    <scope>NUCLEOTIDE SEQUENCE [LARGE SCALE GENOMIC DNA]</scope>
    <source>
        <strain evidence="2 3">CBS-Z</strain>
    </source>
</reference>
<dbReference type="Pfam" id="PF15919">
    <property type="entry name" value="HicB_lk_antitox"/>
    <property type="match status" value="1"/>
</dbReference>
<protein>
    <submittedName>
        <fullName evidence="2">Type II toxin-antitoxin system HicB family antitoxin</fullName>
    </submittedName>
</protein>
<dbReference type="Proteomes" id="UP000282930">
    <property type="component" value="Chromosome"/>
</dbReference>
<dbReference type="InterPro" id="IPR031807">
    <property type="entry name" value="HicB-like"/>
</dbReference>
<accession>A0A3T0D9B5</accession>
<evidence type="ECO:0000259" key="1">
    <source>
        <dbReference type="Pfam" id="PF15919"/>
    </source>
</evidence>
<organism evidence="2 3">
    <name type="scientific">Caldicellulosiruptor changbaiensis</name>
    <dbReference type="NCBI Taxonomy" id="1222016"/>
    <lineage>
        <taxon>Bacteria</taxon>
        <taxon>Bacillati</taxon>
        <taxon>Bacillota</taxon>
        <taxon>Bacillota incertae sedis</taxon>
        <taxon>Caldicellulosiruptorales</taxon>
        <taxon>Caldicellulosiruptoraceae</taxon>
        <taxon>Caldicellulosiruptor</taxon>
    </lineage>
</organism>
<evidence type="ECO:0000313" key="3">
    <source>
        <dbReference type="Proteomes" id="UP000282930"/>
    </source>
</evidence>
<gene>
    <name evidence="2" type="ORF">ELD05_05600</name>
</gene>
<dbReference type="InterPro" id="IPR051404">
    <property type="entry name" value="TA_system_antitoxin"/>
</dbReference>
<dbReference type="SUPFAM" id="SSF143100">
    <property type="entry name" value="TTHA1013/TTHA0281-like"/>
    <property type="match status" value="1"/>
</dbReference>
<dbReference type="InterPro" id="IPR035069">
    <property type="entry name" value="TTHA1013/TTHA0281-like"/>
</dbReference>
<keyword evidence="3" id="KW-1185">Reference proteome</keyword>
<dbReference type="KEGG" id="ccha:ELD05_05600"/>
<sequence>MEELEKNEKKIYIFPAIFIFDEDGITIEFPDLPGCISCADTLDEAVKNAKEVLGLYLWSMEKDNEQIPEPTPVNNLKLEQNQIPMLIEVWMPLVRHEMDNKAVKKTLTIPQWLNMLAEKHNINFSQVLQEALKDKLGIKDYKHN</sequence>
<proteinExistence type="predicted"/>
<dbReference type="PANTHER" id="PTHR34504">
    <property type="entry name" value="ANTITOXIN HICB"/>
    <property type="match status" value="1"/>
</dbReference>
<feature type="domain" description="HicB-like antitoxin of toxin-antitoxin system" evidence="1">
    <location>
        <begin position="23"/>
        <end position="113"/>
    </location>
</feature>
<dbReference type="AlphaFoldDB" id="A0A3T0D9B5"/>
<dbReference type="Gene3D" id="3.30.160.250">
    <property type="match status" value="1"/>
</dbReference>
<evidence type="ECO:0000313" key="2">
    <source>
        <dbReference type="EMBL" id="AZT91634.1"/>
    </source>
</evidence>
<name>A0A3T0D9B5_9FIRM</name>
<dbReference type="PANTHER" id="PTHR34504:SF2">
    <property type="entry name" value="UPF0150 PROTEIN SSL0259"/>
    <property type="match status" value="1"/>
</dbReference>
<dbReference type="EMBL" id="CP034791">
    <property type="protein sequence ID" value="AZT91634.1"/>
    <property type="molecule type" value="Genomic_DNA"/>
</dbReference>